<sequence>MSLICTASVSSLKYWDPANLLQIVGQGRHDEIRAMRQGGARCRWTVDHERQIQIEANLERMANRHPADITTEELRDLAELCLCRDWHSYQQEDTVHHWRGVVLRAAENLRTVKAELSREQKDGITKLQAELRAKEADLQRSREQYRSLERKSDSTRCAQAKQFESQESELLKIRQQLKSATENVKRLKMSILDHHRKLEQTTTDLIDKTVRRITTLEDEKKELEASVDASRTRDGLLMKRLVRETEEKRRLLSKNGVLREMLKGYQSREENQIHRETPTEGELSAQKSAKEARFTAEALRLQNLKSKLQVEFLGRKVARLEADIAACWLHRIRSHMRGVLLGVADTVFGYNLWFVRLIESIAMRKRSLIKRT</sequence>
<feature type="coiled-coil region" evidence="1">
    <location>
        <begin position="124"/>
        <end position="233"/>
    </location>
</feature>
<evidence type="ECO:0000256" key="1">
    <source>
        <dbReference type="SAM" id="Coils"/>
    </source>
</evidence>
<protein>
    <submittedName>
        <fullName evidence="2">Uncharacterized protein</fullName>
    </submittedName>
</protein>
<name>A0A166ZAK0_9PEZI</name>
<gene>
    <name evidence="2" type="ORF">CT0861_08934</name>
</gene>
<dbReference type="EMBL" id="LFIV01000001">
    <property type="protein sequence ID" value="KZL78646.1"/>
    <property type="molecule type" value="Genomic_DNA"/>
</dbReference>
<dbReference type="AlphaFoldDB" id="A0A166ZAK0"/>
<dbReference type="Proteomes" id="UP000076552">
    <property type="component" value="Unassembled WGS sequence"/>
</dbReference>
<reference evidence="2 3" key="1">
    <citation type="submission" date="2015-06" db="EMBL/GenBank/DDBJ databases">
        <title>Survival trade-offs in plant roots during colonization by closely related pathogenic and mutualistic fungi.</title>
        <authorList>
            <person name="Hacquard S."/>
            <person name="Kracher B."/>
            <person name="Hiruma K."/>
            <person name="Weinman A."/>
            <person name="Muench P."/>
            <person name="Garrido Oter R."/>
            <person name="Ver Loren van Themaat E."/>
            <person name="Dallerey J.-F."/>
            <person name="Damm U."/>
            <person name="Henrissat B."/>
            <person name="Lespinet O."/>
            <person name="Thon M."/>
            <person name="Kemen E."/>
            <person name="McHardy A.C."/>
            <person name="Schulze-Lefert P."/>
            <person name="O'Connell R.J."/>
        </authorList>
    </citation>
    <scope>NUCLEOTIDE SEQUENCE [LARGE SCALE GENOMIC DNA]</scope>
    <source>
        <strain evidence="2 3">0861</strain>
    </source>
</reference>
<dbReference type="STRING" id="708197.A0A166ZAK0"/>
<accession>A0A166ZAK0</accession>
<keyword evidence="1" id="KW-0175">Coiled coil</keyword>
<organism evidence="2 3">
    <name type="scientific">Colletotrichum tofieldiae</name>
    <dbReference type="NCBI Taxonomy" id="708197"/>
    <lineage>
        <taxon>Eukaryota</taxon>
        <taxon>Fungi</taxon>
        <taxon>Dikarya</taxon>
        <taxon>Ascomycota</taxon>
        <taxon>Pezizomycotina</taxon>
        <taxon>Sordariomycetes</taxon>
        <taxon>Hypocreomycetidae</taxon>
        <taxon>Glomerellales</taxon>
        <taxon>Glomerellaceae</taxon>
        <taxon>Colletotrichum</taxon>
        <taxon>Colletotrichum spaethianum species complex</taxon>
    </lineage>
</organism>
<comment type="caution">
    <text evidence="2">The sequence shown here is derived from an EMBL/GenBank/DDBJ whole genome shotgun (WGS) entry which is preliminary data.</text>
</comment>
<proteinExistence type="predicted"/>
<evidence type="ECO:0000313" key="3">
    <source>
        <dbReference type="Proteomes" id="UP000076552"/>
    </source>
</evidence>
<evidence type="ECO:0000313" key="2">
    <source>
        <dbReference type="EMBL" id="KZL78646.1"/>
    </source>
</evidence>
<keyword evidence="3" id="KW-1185">Reference proteome</keyword>